<dbReference type="Gene3D" id="3.90.1150.200">
    <property type="match status" value="1"/>
</dbReference>
<sequence>MHTIVQVDQYIINSAEFAIPILDHLRNLIHKADARIEEKMKWSMPFFDLKGSVCHFASFKNHCAFGFWKGSLMKDECNLFKDRNNAMGSLGKITSIKDLPADEILIAYILEAIQLNEDGIKLPPKPKATEKPTLVVPQYFIDALQEDPSALSIFQNFSESNKREYVNWLEEAKTEATKLKRLDTAVEWIAEGKPRMWKYLKK</sequence>
<feature type="domain" description="YdhG-like" evidence="1">
    <location>
        <begin position="21"/>
        <end position="113"/>
    </location>
</feature>
<dbReference type="EMBL" id="JAPJUH010000005">
    <property type="protein sequence ID" value="MCX3266811.1"/>
    <property type="molecule type" value="Genomic_DNA"/>
</dbReference>
<evidence type="ECO:0000259" key="1">
    <source>
        <dbReference type="Pfam" id="PF08818"/>
    </source>
</evidence>
<keyword evidence="3" id="KW-1185">Reference proteome</keyword>
<dbReference type="RefSeq" id="WP_010603461.1">
    <property type="nucleotide sequence ID" value="NZ_JAPJUH010000005.1"/>
</dbReference>
<gene>
    <name evidence="2" type="ORF">OQZ29_18780</name>
</gene>
<reference evidence="2" key="1">
    <citation type="submission" date="2022-11" db="EMBL/GenBank/DDBJ databases">
        <authorList>
            <person name="Graham C."/>
            <person name="Newman J.D."/>
        </authorList>
    </citation>
    <scope>NUCLEOTIDE SEQUENCE</scope>
    <source>
        <strain evidence="2">DSM 19486</strain>
    </source>
</reference>
<accession>A0A9X3DIJ2</accession>
<dbReference type="Pfam" id="PF13376">
    <property type="entry name" value="OmdA"/>
    <property type="match status" value="1"/>
</dbReference>
<evidence type="ECO:0000313" key="2">
    <source>
        <dbReference type="EMBL" id="MCX3266811.1"/>
    </source>
</evidence>
<dbReference type="AlphaFoldDB" id="A0A9X3DIJ2"/>
<dbReference type="Proteomes" id="UP001142592">
    <property type="component" value="Unassembled WGS sequence"/>
</dbReference>
<dbReference type="InterPro" id="IPR014922">
    <property type="entry name" value="YdhG-like"/>
</dbReference>
<protein>
    <submittedName>
        <fullName evidence="2">YdeI/OmpD-associated family protein</fullName>
    </submittedName>
</protein>
<organism evidence="2 3">
    <name type="scientific">Pedobacter agri</name>
    <dbReference type="NCBI Taxonomy" id="454586"/>
    <lineage>
        <taxon>Bacteria</taxon>
        <taxon>Pseudomonadati</taxon>
        <taxon>Bacteroidota</taxon>
        <taxon>Sphingobacteriia</taxon>
        <taxon>Sphingobacteriales</taxon>
        <taxon>Sphingobacteriaceae</taxon>
        <taxon>Pedobacter</taxon>
    </lineage>
</organism>
<evidence type="ECO:0000313" key="3">
    <source>
        <dbReference type="Proteomes" id="UP001142592"/>
    </source>
</evidence>
<name>A0A9X3DIJ2_9SPHI</name>
<proteinExistence type="predicted"/>
<dbReference type="Pfam" id="PF08818">
    <property type="entry name" value="DUF1801"/>
    <property type="match status" value="1"/>
</dbReference>
<dbReference type="SUPFAM" id="SSF159888">
    <property type="entry name" value="YdhG-like"/>
    <property type="match status" value="1"/>
</dbReference>
<comment type="caution">
    <text evidence="2">The sequence shown here is derived from an EMBL/GenBank/DDBJ whole genome shotgun (WGS) entry which is preliminary data.</text>
</comment>